<dbReference type="InterPro" id="IPR036188">
    <property type="entry name" value="FAD/NAD-bd_sf"/>
</dbReference>
<dbReference type="InterPro" id="IPR023753">
    <property type="entry name" value="FAD/NAD-binding_dom"/>
</dbReference>
<feature type="domain" description="FAD/NAD(P)-binding" evidence="1">
    <location>
        <begin position="21"/>
        <end position="334"/>
    </location>
</feature>
<accession>A0A846QMH5</accession>
<keyword evidence="2" id="KW-0560">Oxidoreductase</keyword>
<dbReference type="EC" id="1.4.1.13" evidence="2"/>
<dbReference type="Proteomes" id="UP000580856">
    <property type="component" value="Unassembled WGS sequence"/>
</dbReference>
<keyword evidence="3" id="KW-1185">Reference proteome</keyword>
<dbReference type="AlphaFoldDB" id="A0A846QMH5"/>
<protein>
    <submittedName>
        <fullName evidence="2">Glutamate synthase (NADPH/NADH) small chain</fullName>
        <ecNumber evidence="2">1.4.1.13</ecNumber>
        <ecNumber evidence="2">1.4.1.14</ecNumber>
    </submittedName>
</protein>
<organism evidence="2 3">
    <name type="scientific">Desulfobaculum xiamenense</name>
    <dbReference type="NCBI Taxonomy" id="995050"/>
    <lineage>
        <taxon>Bacteria</taxon>
        <taxon>Pseudomonadati</taxon>
        <taxon>Thermodesulfobacteriota</taxon>
        <taxon>Desulfovibrionia</taxon>
        <taxon>Desulfovibrionales</taxon>
        <taxon>Desulfovibrionaceae</taxon>
        <taxon>Desulfobaculum</taxon>
    </lineage>
</organism>
<dbReference type="GO" id="GO:0004355">
    <property type="term" value="F:glutamate synthase (NADPH) activity"/>
    <property type="evidence" value="ECO:0007669"/>
    <property type="project" value="UniProtKB-EC"/>
</dbReference>
<comment type="caution">
    <text evidence="2">The sequence shown here is derived from an EMBL/GenBank/DDBJ whole genome shotgun (WGS) entry which is preliminary data.</text>
</comment>
<name>A0A846QMH5_9BACT</name>
<dbReference type="Gene3D" id="3.50.50.60">
    <property type="entry name" value="FAD/NAD(P)-binding domain"/>
    <property type="match status" value="1"/>
</dbReference>
<dbReference type="RefSeq" id="WP_167940699.1">
    <property type="nucleotide sequence ID" value="NZ_JAATJA010000001.1"/>
</dbReference>
<reference evidence="2 3" key="1">
    <citation type="submission" date="2020-03" db="EMBL/GenBank/DDBJ databases">
        <title>Genomic Encyclopedia of Type Strains, Phase IV (KMG-IV): sequencing the most valuable type-strain genomes for metagenomic binning, comparative biology and taxonomic classification.</title>
        <authorList>
            <person name="Goeker M."/>
        </authorList>
    </citation>
    <scope>NUCLEOTIDE SEQUENCE [LARGE SCALE GENOMIC DNA]</scope>
    <source>
        <strain evidence="2 3">DSM 24233</strain>
    </source>
</reference>
<dbReference type="PANTHER" id="PTHR42783">
    <property type="entry name" value="GLUTAMATE SYNTHASE [NADPH] SMALL CHAIN"/>
    <property type="match status" value="1"/>
</dbReference>
<evidence type="ECO:0000259" key="1">
    <source>
        <dbReference type="Pfam" id="PF07992"/>
    </source>
</evidence>
<proteinExistence type="predicted"/>
<dbReference type="NCBIfam" id="NF009409">
    <property type="entry name" value="PRK12770.1"/>
    <property type="match status" value="1"/>
</dbReference>
<evidence type="ECO:0000313" key="2">
    <source>
        <dbReference type="EMBL" id="NJB67662.1"/>
    </source>
</evidence>
<dbReference type="EC" id="1.4.1.14" evidence="2"/>
<dbReference type="PANTHER" id="PTHR42783:SF3">
    <property type="entry name" value="GLUTAMATE SYNTHASE [NADPH] SMALL CHAIN-RELATED"/>
    <property type="match status" value="1"/>
</dbReference>
<gene>
    <name evidence="2" type="ORF">GGQ74_001302</name>
</gene>
<dbReference type="EMBL" id="JAATJA010000001">
    <property type="protein sequence ID" value="NJB67662.1"/>
    <property type="molecule type" value="Genomic_DNA"/>
</dbReference>
<dbReference type="SUPFAM" id="SSF51971">
    <property type="entry name" value="Nucleotide-binding domain"/>
    <property type="match status" value="2"/>
</dbReference>
<sequence>MSKGMNYGLFRDTPGEPNGRSVAVVGAGPSGMAASGYLACQGYRVEMFDKMPKPGGLLYFGIPDVRLPMDRIEAAARRLVEHYGVVFHPRVKVVGEGEDVHDEGDELVQETVVLEDLRRRFDAVLLCTGSWRSRRMGIPGEDLPGVLSGLEYLFPLRGAACTKDICVADAAGKRVAIVGGGLSAVDAADCALRSNAEKVYMLYRRTSNEAPAGPYEVALLHDRGMVWKELTLPVRILGQDRVEALEYIQCSLGEPDESGRRCPIPESGSNKVIEVDMVITAVGEMPTVPAADRVELAKVRKQATGWPRMTPMEGVFLAGDALNGPSKIGWAVTSGLEAARSMEEWLDWSANRV</sequence>
<dbReference type="GO" id="GO:0016040">
    <property type="term" value="F:glutamate synthase (NADH) activity"/>
    <property type="evidence" value="ECO:0007669"/>
    <property type="project" value="UniProtKB-EC"/>
</dbReference>
<dbReference type="Pfam" id="PF07992">
    <property type="entry name" value="Pyr_redox_2"/>
    <property type="match status" value="1"/>
</dbReference>
<evidence type="ECO:0000313" key="3">
    <source>
        <dbReference type="Proteomes" id="UP000580856"/>
    </source>
</evidence>
<dbReference type="Gene3D" id="3.40.50.720">
    <property type="entry name" value="NAD(P)-binding Rossmann-like Domain"/>
    <property type="match status" value="1"/>
</dbReference>
<dbReference type="PRINTS" id="PR00419">
    <property type="entry name" value="ADXRDTASE"/>
</dbReference>